<dbReference type="UniPathway" id="UPA00378"/>
<comment type="function">
    <text evidence="10">Mannosyltransferase that operates in the biosynthetic pathway of dolichol-linked oligosaccharides, the glycan precursors employed in protein asparagine (N)-glycosylation. The assembly of dolichol-linked oligosaccharides begins on the cytosolic side of the endoplasmic reticulum membrane and finishes in its lumen. The sequential addition of sugars to dolichol pyrophosphate produces dolichol-linked oligosaccharides containing fourteen sugars, including two GlcNAcs, nine mannoses and three glucoses. Once assembled, the oligosaccharide is transferred from the lipid to nascent proteins by oligosaccharyltransferases. In the lumen of the endoplasmic reticulum, adds the eighth mannose residue in an alpha-1,6 linkage onto Man(7)GlcNAc(2)-PP-dolichol to produce Man(8)GlcNAc(2)-PP-dolichol.</text>
</comment>
<evidence type="ECO:0000256" key="12">
    <source>
        <dbReference type="RuleBase" id="RU363075"/>
    </source>
</evidence>
<keyword evidence="5" id="KW-0808">Transferase</keyword>
<proteinExistence type="inferred from homology"/>
<evidence type="ECO:0000256" key="1">
    <source>
        <dbReference type="ARBA" id="ARBA00004477"/>
    </source>
</evidence>
<evidence type="ECO:0000313" key="15">
    <source>
        <dbReference type="EMBL" id="JAV81258.1"/>
    </source>
</evidence>
<keyword evidence="6 12" id="KW-0812">Transmembrane</keyword>
<evidence type="ECO:0000256" key="7">
    <source>
        <dbReference type="ARBA" id="ARBA00022824"/>
    </source>
</evidence>
<evidence type="ECO:0000256" key="3">
    <source>
        <dbReference type="ARBA" id="ARBA00007063"/>
    </source>
</evidence>
<evidence type="ECO:0000256" key="4">
    <source>
        <dbReference type="ARBA" id="ARBA00022676"/>
    </source>
</evidence>
<dbReference type="GO" id="GO:0052917">
    <property type="term" value="F:dol-P-Man:Man(7)GlcNAc(2)-PP-Dol alpha-1,6-mannosyltransferase activity"/>
    <property type="evidence" value="ECO:0007669"/>
    <property type="project" value="UniProtKB-EC"/>
</dbReference>
<feature type="transmembrane region" description="Helical" evidence="12">
    <location>
        <begin position="280"/>
        <end position="295"/>
    </location>
</feature>
<dbReference type="GO" id="GO:0005789">
    <property type="term" value="C:endoplasmic reticulum membrane"/>
    <property type="evidence" value="ECO:0007669"/>
    <property type="project" value="UniProtKB-SubCell"/>
</dbReference>
<organism evidence="15">
    <name type="scientific">Photinus pyralis</name>
    <name type="common">Common eastern firefly</name>
    <name type="synonym">Lampyris pyralis</name>
    <dbReference type="NCBI Taxonomy" id="7054"/>
    <lineage>
        <taxon>Eukaryota</taxon>
        <taxon>Metazoa</taxon>
        <taxon>Ecdysozoa</taxon>
        <taxon>Arthropoda</taxon>
        <taxon>Hexapoda</taxon>
        <taxon>Insecta</taxon>
        <taxon>Pterygota</taxon>
        <taxon>Neoptera</taxon>
        <taxon>Endopterygota</taxon>
        <taxon>Coleoptera</taxon>
        <taxon>Polyphaga</taxon>
        <taxon>Elateriformia</taxon>
        <taxon>Elateroidea</taxon>
        <taxon>Lampyridae</taxon>
        <taxon>Lampyrinae</taxon>
        <taxon>Photinus</taxon>
    </lineage>
</organism>
<evidence type="ECO:0000256" key="14">
    <source>
        <dbReference type="SAM" id="MobiDB-lite"/>
    </source>
</evidence>
<comment type="pathway">
    <text evidence="2">Protein modification; protein glycosylation.</text>
</comment>
<dbReference type="InParanoid" id="A0A1Y1M8A9"/>
<protein>
    <recommendedName>
        <fullName evidence="12">Mannosyltransferase</fullName>
        <ecNumber evidence="12">2.4.1.-</ecNumber>
    </recommendedName>
</protein>
<keyword evidence="7 12" id="KW-0256">Endoplasmic reticulum</keyword>
<dbReference type="InterPro" id="IPR005599">
    <property type="entry name" value="GPI_mannosylTrfase"/>
</dbReference>
<feature type="transmembrane region" description="Helical" evidence="12">
    <location>
        <begin position="197"/>
        <end position="220"/>
    </location>
</feature>
<accession>A0A1Y1M8A9</accession>
<evidence type="ECO:0000313" key="17">
    <source>
        <dbReference type="Proteomes" id="UP000327044"/>
    </source>
</evidence>
<feature type="region of interest" description="Disordered" evidence="14">
    <location>
        <begin position="487"/>
        <end position="507"/>
    </location>
</feature>
<dbReference type="Proteomes" id="UP000327044">
    <property type="component" value="Unassembled WGS sequence"/>
</dbReference>
<dbReference type="EMBL" id="GEZM01039726">
    <property type="protein sequence ID" value="JAV81258.1"/>
    <property type="molecule type" value="Transcribed_RNA"/>
</dbReference>
<keyword evidence="4 12" id="KW-0328">Glycosyltransferase</keyword>
<feature type="compositionally biased region" description="Acidic residues" evidence="14">
    <location>
        <begin position="498"/>
        <end position="507"/>
    </location>
</feature>
<feature type="transmembrane region" description="Helical" evidence="12">
    <location>
        <begin position="161"/>
        <end position="185"/>
    </location>
</feature>
<dbReference type="PANTHER" id="PTHR22760:SF1">
    <property type="entry name" value="DOL-P-MAN:MAN(7)GLCNAC(2)-PP-DOL ALPHA-1,6-MANNOSYLTRANSFERASE"/>
    <property type="match status" value="1"/>
</dbReference>
<reference evidence="15" key="1">
    <citation type="journal article" date="2016" name="Sci. Rep.">
        <title>Molecular characterization of firefly nuptial gifts: a multi-omics approach sheds light on postcopulatory sexual selection.</title>
        <authorList>
            <person name="Al-Wathiqui N."/>
            <person name="Fallon T.R."/>
            <person name="South A."/>
            <person name="Weng J.K."/>
            <person name="Lewis S.M."/>
        </authorList>
    </citation>
    <scope>NUCLEOTIDE SEQUENCE</scope>
</reference>
<feature type="compositionally biased region" description="Polar residues" evidence="14">
    <location>
        <begin position="487"/>
        <end position="497"/>
    </location>
</feature>
<gene>
    <name evidence="16" type="ORF">PPYR_01543</name>
</gene>
<dbReference type="GO" id="GO:0006487">
    <property type="term" value="P:protein N-linked glycosylation"/>
    <property type="evidence" value="ECO:0007669"/>
    <property type="project" value="TreeGrafter"/>
</dbReference>
<keyword evidence="9 12" id="KW-0472">Membrane</keyword>
<keyword evidence="13" id="KW-0175">Coiled coil</keyword>
<name>A0A1Y1M8A9_PHOPY</name>
<feature type="transmembrane region" description="Helical" evidence="12">
    <location>
        <begin position="301"/>
        <end position="321"/>
    </location>
</feature>
<feature type="transmembrane region" description="Helical" evidence="12">
    <location>
        <begin position="139"/>
        <end position="155"/>
    </location>
</feature>
<keyword evidence="8 12" id="KW-1133">Transmembrane helix</keyword>
<evidence type="ECO:0000256" key="9">
    <source>
        <dbReference type="ARBA" id="ARBA00023136"/>
    </source>
</evidence>
<evidence type="ECO:0000256" key="6">
    <source>
        <dbReference type="ARBA" id="ARBA00022692"/>
    </source>
</evidence>
<evidence type="ECO:0000256" key="10">
    <source>
        <dbReference type="ARBA" id="ARBA00044721"/>
    </source>
</evidence>
<dbReference type="FunCoup" id="A0A1Y1M8A9">
    <property type="interactions" value="952"/>
</dbReference>
<feature type="coiled-coil region" evidence="13">
    <location>
        <begin position="731"/>
        <end position="758"/>
    </location>
</feature>
<dbReference type="EMBL" id="VVIM01000001">
    <property type="protein sequence ID" value="KAB0804573.1"/>
    <property type="molecule type" value="Genomic_DNA"/>
</dbReference>
<evidence type="ECO:0000256" key="5">
    <source>
        <dbReference type="ARBA" id="ARBA00022679"/>
    </source>
</evidence>
<feature type="compositionally biased region" description="Basic and acidic residues" evidence="14">
    <location>
        <begin position="663"/>
        <end position="677"/>
    </location>
</feature>
<feature type="region of interest" description="Disordered" evidence="14">
    <location>
        <begin position="645"/>
        <end position="677"/>
    </location>
</feature>
<comment type="subcellular location">
    <subcellularLocation>
        <location evidence="1 12">Endoplasmic reticulum membrane</location>
        <topology evidence="1 12">Multi-pass membrane protein</topology>
    </subcellularLocation>
</comment>
<comment type="catalytic activity">
    <reaction evidence="11">
        <text>an alpha-D-Man-(1-&gt;2)-alpha-D-Man-(1-&gt;2)-alpha-D-Man-(1-&gt;3)-[alpha-D-Man-(1-&gt;2)-alpha-D-Man-(1-&gt;3)-alpha-D-Man-(1-&gt;6)]-beta-D-Man-(1-&gt;4)-beta-D-GlcNAc-(1-&gt;4)-alpha-D-GlcNAc-diphospho-di-trans,poly-cis-dolichol + a di-trans,poly-cis-dolichyl beta-D-mannosyl phosphate = an alpha-D-Man-(1-&gt;2)-alpha-D-Man-(1-&gt;2)-alpha-D-Man-(1-&gt;3)-[alpha-D-Man-(1-&gt;2)-alpha-D-Man-(1-&gt;3)-[alpha-D-Man-(1-&gt;6)]-alpha-D-Man-(1-&gt;6)]-beta-D-Man-(1-&gt;4)-beta-D-GlcNAc-(1-&gt;4)-alpha-D-GlcNAc-diphospho-di-trans,poly-cis-dolichol + a di-trans,poly-cis-dolichyl phosphate + H(+)</text>
        <dbReference type="Rhea" id="RHEA:29535"/>
        <dbReference type="Rhea" id="RHEA-COMP:19498"/>
        <dbReference type="Rhea" id="RHEA-COMP:19501"/>
        <dbReference type="Rhea" id="RHEA-COMP:19518"/>
        <dbReference type="Rhea" id="RHEA-COMP:19519"/>
        <dbReference type="ChEBI" id="CHEBI:15378"/>
        <dbReference type="ChEBI" id="CHEBI:57683"/>
        <dbReference type="ChEBI" id="CHEBI:58211"/>
        <dbReference type="ChEBI" id="CHEBI:132517"/>
        <dbReference type="ChEBI" id="CHEBI:132519"/>
        <dbReference type="EC" id="2.4.1.260"/>
    </reaction>
    <physiologicalReaction direction="left-to-right" evidence="11">
        <dbReference type="Rhea" id="RHEA:29536"/>
    </physiologicalReaction>
</comment>
<evidence type="ECO:0000256" key="11">
    <source>
        <dbReference type="ARBA" id="ARBA00048899"/>
    </source>
</evidence>
<comment type="similarity">
    <text evidence="3 12">Belongs to the glycosyltransferase 22 family.</text>
</comment>
<reference evidence="16 17" key="2">
    <citation type="journal article" date="2018" name="Elife">
        <title>Firefly genomes illuminate parallel origins of bioluminescence in beetles.</title>
        <authorList>
            <person name="Fallon T.R."/>
            <person name="Lower S.E."/>
            <person name="Chang C.H."/>
            <person name="Bessho-Uehara M."/>
            <person name="Martin G.J."/>
            <person name="Bewick A.J."/>
            <person name="Behringer M."/>
            <person name="Debat H.J."/>
            <person name="Wong I."/>
            <person name="Day J.C."/>
            <person name="Suvorov A."/>
            <person name="Silva C.J."/>
            <person name="Stanger-Hall K.F."/>
            <person name="Hall D.W."/>
            <person name="Schmitz R.J."/>
            <person name="Nelson D.R."/>
            <person name="Lewis S.M."/>
            <person name="Shigenobu S."/>
            <person name="Bybee S.M."/>
            <person name="Larracuente A.M."/>
            <person name="Oba Y."/>
            <person name="Weng J.K."/>
        </authorList>
    </citation>
    <scope>NUCLEOTIDE SEQUENCE [LARGE SCALE GENOMIC DNA]</scope>
    <source>
        <strain evidence="16">1611_PpyrPB1</strain>
        <tissue evidence="16">Whole body</tissue>
    </source>
</reference>
<evidence type="ECO:0000256" key="2">
    <source>
        <dbReference type="ARBA" id="ARBA00004922"/>
    </source>
</evidence>
<keyword evidence="17" id="KW-1185">Reference proteome</keyword>
<dbReference type="AlphaFoldDB" id="A0A1Y1M8A9"/>
<feature type="compositionally biased region" description="Basic and acidic residues" evidence="14">
    <location>
        <begin position="645"/>
        <end position="655"/>
    </location>
</feature>
<evidence type="ECO:0000313" key="16">
    <source>
        <dbReference type="EMBL" id="KAB0804573.1"/>
    </source>
</evidence>
<reference evidence="16" key="3">
    <citation type="submission" date="2019-08" db="EMBL/GenBank/DDBJ databases">
        <authorList>
            <consortium name="Photinus pyralis genome working group"/>
            <person name="Fallon T.R."/>
            <person name="Sander Lower S.E."/>
            <person name="Weng J.-K."/>
        </authorList>
    </citation>
    <scope>NUCLEOTIDE SEQUENCE</scope>
    <source>
        <strain evidence="16">1611_PpyrPB1</strain>
        <tissue evidence="16">Whole body</tissue>
    </source>
</reference>
<feature type="transmembrane region" description="Helical" evidence="12">
    <location>
        <begin position="56"/>
        <end position="73"/>
    </location>
</feature>
<evidence type="ECO:0000256" key="13">
    <source>
        <dbReference type="SAM" id="Coils"/>
    </source>
</evidence>
<dbReference type="Pfam" id="PF03901">
    <property type="entry name" value="Glyco_transf_22"/>
    <property type="match status" value="1"/>
</dbReference>
<evidence type="ECO:0000256" key="8">
    <source>
        <dbReference type="ARBA" id="ARBA00022989"/>
    </source>
</evidence>
<feature type="transmembrane region" description="Helical" evidence="12">
    <location>
        <begin position="248"/>
        <end position="273"/>
    </location>
</feature>
<dbReference type="PANTHER" id="PTHR22760">
    <property type="entry name" value="GLYCOSYLTRANSFERASE"/>
    <property type="match status" value="1"/>
</dbReference>
<dbReference type="EC" id="2.4.1.-" evidence="12"/>
<feature type="transmembrane region" description="Helical" evidence="12">
    <location>
        <begin position="333"/>
        <end position="354"/>
    </location>
</feature>
<sequence>MSQIMMIIAAAHLIYCPFTKVEESFNLQAMHDILYHQLNLSAYDHHEFPGVVPRTFIGPLFISILVSPFAALIQYFELNKFWAQYLVRAALGGCVITSFHKLSKTLESIFGVSWLQWFIALTVTQSHFMFYLSRPLPNIFALALVLLAINGWLNNNNKSFIGFSAFAIIIFRAELALLLGLLLLHDLIFKRITIKELFILAIPFGIIALSVTVVIDSIFWNRPLWPEGEVLWFNTILNRSSDYGTSPFLWYFYSAIPRGLAASVFLVPIGAILDSRVRKLIIPPLLFVFLYSFLPHKELRFIIYIFPLLNVAAATACHRIWENRYKSPLQHLLSLGVCGHLFLNVIFTIFLLAISSTNYPGGAAMSHIHRIARDEPHVILHIDNLAAQSGVSRFTQIHPNWTYSKVENLHSGSIESYKFTHLIVEGKSKFSNNLIPYSRTHDTIDVVEAFHHISFDYFTIPPIKIITKPVLYILRRKDNYLELMSSSQELTQDNTDGASDEISEDEEINTEVEEIVADGVSMKKLVKELKADVIAEENSGKKYNNLKQAKLEIKPLEPIKRVKPLKSVESNAPKISSKITLKPNFSNEKDIEKKTKLDVSLDTKSAGSKKSDNIAIIEHEKKVTFDENVDDMKVDVRKESITELKSKGKTQDKKRASANVRVTSEKSENDNKNADDSATKRIIREKTQEIKTIEFNDPDVNVVDSVAAEIEPLESSNDVFGVKEQIRQVIHNFKQAKMQNLTNEMTALEAEKKESTKDVIKSIIRAERENLEREELAKIQEEILNIIDSNRHIINKSLIKDKVREAFVNYNLVTGSEVSGMVKPDKKHKPRRRKASLEYRVTKDNLKIKVKNTVFEGEDSEETTLIAPNEDQTIEIISAELDGYELAPNVYSDEESLTFFEEPELDDDTLSDFEKEFHVANKQIEQIIKSIDHIFENAVADSEEEI</sequence>
<dbReference type="OrthoDB" id="19039at2759"/>